<evidence type="ECO:0000313" key="1">
    <source>
        <dbReference type="EMBL" id="AYO54904.1"/>
    </source>
</evidence>
<sequence length="248" mass="25883">MMQIQNESKKTQEAWNASAQSMNEINKQQSRGYGSERALIPEKVDTPWVPPSLPDWVVDGAAGWGDTVSFGATSKVRDWMGTNDVVDKESNAYSGGQIVGVANMGVLGRAAIFKAGGATSLITGTGATARSYMAGQAMLTGGGIGLAMEVGKNSYKCKCVNDLPYFNTNKILAGSAIGSGVASLYSAPMTVMAGGSSQKVAKEALDKSLVWYEKVVVGANAGVVGQAVSQPSGAIIDKMQDKNEDNNK</sequence>
<gene>
    <name evidence="1" type="ORF">CDG68_15135</name>
</gene>
<dbReference type="Proteomes" id="UP000279962">
    <property type="component" value="Chromosome"/>
</dbReference>
<name>A0A3G2T3U4_9GAMM</name>
<accession>A0A3G2T3U4</accession>
<dbReference type="EMBL" id="CP033133">
    <property type="protein sequence ID" value="AYO54904.1"/>
    <property type="molecule type" value="Genomic_DNA"/>
</dbReference>
<evidence type="ECO:0000313" key="2">
    <source>
        <dbReference type="Proteomes" id="UP000279962"/>
    </source>
</evidence>
<dbReference type="RefSeq" id="WP_087554605.1">
    <property type="nucleotide sequence ID" value="NZ_CP033133.1"/>
</dbReference>
<protein>
    <submittedName>
        <fullName evidence="1">Uncharacterized protein</fullName>
    </submittedName>
</protein>
<organism evidence="1 2">
    <name type="scientific">Acinetobacter wuhouensis</name>
    <dbReference type="NCBI Taxonomy" id="1879050"/>
    <lineage>
        <taxon>Bacteria</taxon>
        <taxon>Pseudomonadati</taxon>
        <taxon>Pseudomonadota</taxon>
        <taxon>Gammaproteobacteria</taxon>
        <taxon>Moraxellales</taxon>
        <taxon>Moraxellaceae</taxon>
        <taxon>Acinetobacter</taxon>
    </lineage>
</organism>
<proteinExistence type="predicted"/>
<dbReference type="AlphaFoldDB" id="A0A3G2T3U4"/>
<reference evidence="1 2" key="1">
    <citation type="submission" date="2018-10" db="EMBL/GenBank/DDBJ databases">
        <title>The complete genome of Acinetobacter wuhouensis strain WCHAW010062.</title>
        <authorList>
            <person name="Hu Y."/>
            <person name="Long H."/>
            <person name="Feng Y."/>
            <person name="Zong Z."/>
        </authorList>
    </citation>
    <scope>NUCLEOTIDE SEQUENCE [LARGE SCALE GENOMIC DNA]</scope>
    <source>
        <strain evidence="1 2">WCHAW010062</strain>
    </source>
</reference>